<dbReference type="OrthoDB" id="9867192at2"/>
<keyword evidence="1" id="KW-1133">Transmembrane helix</keyword>
<name>A0A2V4BNB1_9FLAO</name>
<accession>A0A2V4BNB1</accession>
<comment type="caution">
    <text evidence="2">The sequence shown here is derived from an EMBL/GenBank/DDBJ whole genome shotgun (WGS) entry which is preliminary data.</text>
</comment>
<gene>
    <name evidence="2" type="ORF">DMB65_13535</name>
</gene>
<feature type="transmembrane region" description="Helical" evidence="1">
    <location>
        <begin position="17"/>
        <end position="37"/>
    </location>
</feature>
<dbReference type="Proteomes" id="UP000247903">
    <property type="component" value="Unassembled WGS sequence"/>
</dbReference>
<dbReference type="EMBL" id="QJHK01000011">
    <property type="protein sequence ID" value="PXY40341.1"/>
    <property type="molecule type" value="Genomic_DNA"/>
</dbReference>
<protein>
    <submittedName>
        <fullName evidence="2">Uncharacterized protein</fullName>
    </submittedName>
</protein>
<evidence type="ECO:0000313" key="3">
    <source>
        <dbReference type="Proteomes" id="UP000247903"/>
    </source>
</evidence>
<proteinExistence type="predicted"/>
<reference evidence="2 3" key="1">
    <citation type="submission" date="2018-05" db="EMBL/GenBank/DDBJ databases">
        <title>Flavobacterium sp. strain IMCC34759, incomplete genome.</title>
        <authorList>
            <person name="Joung Y."/>
            <person name="Cho J."/>
        </authorList>
    </citation>
    <scope>NUCLEOTIDE SEQUENCE [LARGE SCALE GENOMIC DNA]</scope>
    <source>
        <strain evidence="2 3">IMCC34759</strain>
    </source>
</reference>
<evidence type="ECO:0000313" key="2">
    <source>
        <dbReference type="EMBL" id="PXY40341.1"/>
    </source>
</evidence>
<organism evidence="2 3">
    <name type="scientific">Flavobacterium cheongpyeongense</name>
    <dbReference type="NCBI Taxonomy" id="2212651"/>
    <lineage>
        <taxon>Bacteria</taxon>
        <taxon>Pseudomonadati</taxon>
        <taxon>Bacteroidota</taxon>
        <taxon>Flavobacteriia</taxon>
        <taxon>Flavobacteriales</taxon>
        <taxon>Flavobacteriaceae</taxon>
        <taxon>Flavobacterium</taxon>
    </lineage>
</organism>
<keyword evidence="1" id="KW-0812">Transmembrane</keyword>
<sequence>MQNATTSQKQIKKRSKIVGWIPFFAIIPLGFGIFLLAKSLLSDSSPQMANIVVKKNGKSYIYSNMGKFIVENAIKNKQSPAVIATTLIYKDGDEIFLDPMNLSNFSSVLSGNCKYYDYKDISVDGYVTQDSMNTNNLKTRIRSTKQIGIQLTENSLILENGKKKFPIVWSINSSTGEKTAVKNCEKHAFSVKSNPYPGKTVFSSKDFIVVNLSKIGRYFNLKTNYNSDEKILYIEQ</sequence>
<dbReference type="AlphaFoldDB" id="A0A2V4BNB1"/>
<dbReference type="RefSeq" id="WP_110307165.1">
    <property type="nucleotide sequence ID" value="NZ_QJHK01000011.1"/>
</dbReference>
<keyword evidence="1" id="KW-0472">Membrane</keyword>
<evidence type="ECO:0000256" key="1">
    <source>
        <dbReference type="SAM" id="Phobius"/>
    </source>
</evidence>
<keyword evidence="3" id="KW-1185">Reference proteome</keyword>